<evidence type="ECO:0000313" key="3">
    <source>
        <dbReference type="Proteomes" id="UP000694523"/>
    </source>
</evidence>
<name>A0A8C6SM97_9GOBI</name>
<keyword evidence="3" id="KW-1185">Reference proteome</keyword>
<dbReference type="Ensembl" id="ENSNMLT00000008338.1">
    <property type="protein sequence ID" value="ENSNMLP00000007318.1"/>
    <property type="gene ID" value="ENSNMLG00000005263.1"/>
</dbReference>
<evidence type="ECO:0000313" key="2">
    <source>
        <dbReference type="Ensembl" id="ENSNMLP00000007318.1"/>
    </source>
</evidence>
<organism evidence="2 3">
    <name type="scientific">Neogobius melanostomus</name>
    <name type="common">round goby</name>
    <dbReference type="NCBI Taxonomy" id="47308"/>
    <lineage>
        <taxon>Eukaryota</taxon>
        <taxon>Metazoa</taxon>
        <taxon>Chordata</taxon>
        <taxon>Craniata</taxon>
        <taxon>Vertebrata</taxon>
        <taxon>Euteleostomi</taxon>
        <taxon>Actinopterygii</taxon>
        <taxon>Neopterygii</taxon>
        <taxon>Teleostei</taxon>
        <taxon>Neoteleostei</taxon>
        <taxon>Acanthomorphata</taxon>
        <taxon>Gobiaria</taxon>
        <taxon>Gobiiformes</taxon>
        <taxon>Gobioidei</taxon>
        <taxon>Gobiidae</taxon>
        <taxon>Benthophilinae</taxon>
        <taxon>Neogobiini</taxon>
        <taxon>Neogobius</taxon>
    </lineage>
</organism>
<protein>
    <submittedName>
        <fullName evidence="2">Uncharacterized protein</fullName>
    </submittedName>
</protein>
<dbReference type="AlphaFoldDB" id="A0A8C6SM97"/>
<reference evidence="2" key="2">
    <citation type="submission" date="2025-09" db="UniProtKB">
        <authorList>
            <consortium name="Ensembl"/>
        </authorList>
    </citation>
    <scope>IDENTIFICATION</scope>
</reference>
<evidence type="ECO:0000256" key="1">
    <source>
        <dbReference type="SAM" id="MobiDB-lite"/>
    </source>
</evidence>
<proteinExistence type="predicted"/>
<feature type="region of interest" description="Disordered" evidence="1">
    <location>
        <begin position="45"/>
        <end position="67"/>
    </location>
</feature>
<reference evidence="2" key="1">
    <citation type="submission" date="2025-08" db="UniProtKB">
        <authorList>
            <consortium name="Ensembl"/>
        </authorList>
    </citation>
    <scope>IDENTIFICATION</scope>
</reference>
<accession>A0A8C6SM97</accession>
<sequence length="95" mass="10942">FLWSSVSQLLSMLHQGQYQPRPSFRGNKYTRSYRYALNEMDKFSLKDSGRGDSEAGDSDYDPGRESPMERLLGEGYPERLNNAFRCLCCIPSIHI</sequence>
<dbReference type="Proteomes" id="UP000694523">
    <property type="component" value="Unplaced"/>
</dbReference>